<evidence type="ECO:0000313" key="2">
    <source>
        <dbReference type="EMBL" id="MDR7081560.1"/>
    </source>
</evidence>
<evidence type="ECO:0000256" key="1">
    <source>
        <dbReference type="SAM" id="MobiDB-lite"/>
    </source>
</evidence>
<comment type="caution">
    <text evidence="2">The sequence shown here is derived from an EMBL/GenBank/DDBJ whole genome shotgun (WGS) entry which is preliminary data.</text>
</comment>
<feature type="compositionally biased region" description="Basic and acidic residues" evidence="1">
    <location>
        <begin position="33"/>
        <end position="46"/>
    </location>
</feature>
<protein>
    <recommendedName>
        <fullName evidence="4">AMP-dependent synthetase/ligase domain-containing protein</fullName>
    </recommendedName>
</protein>
<evidence type="ECO:0000313" key="3">
    <source>
        <dbReference type="Proteomes" id="UP001252243"/>
    </source>
</evidence>
<evidence type="ECO:0008006" key="4">
    <source>
        <dbReference type="Google" id="ProtNLM"/>
    </source>
</evidence>
<feature type="region of interest" description="Disordered" evidence="1">
    <location>
        <begin position="64"/>
        <end position="96"/>
    </location>
</feature>
<gene>
    <name evidence="2" type="ORF">J2X01_000837</name>
</gene>
<organism evidence="2 3">
    <name type="scientific">Arthrobacter ginsengisoli</name>
    <dbReference type="NCBI Taxonomy" id="1356565"/>
    <lineage>
        <taxon>Bacteria</taxon>
        <taxon>Bacillati</taxon>
        <taxon>Actinomycetota</taxon>
        <taxon>Actinomycetes</taxon>
        <taxon>Micrococcales</taxon>
        <taxon>Micrococcaceae</taxon>
        <taxon>Arthrobacter</taxon>
    </lineage>
</organism>
<dbReference type="Proteomes" id="UP001252243">
    <property type="component" value="Unassembled WGS sequence"/>
</dbReference>
<reference evidence="2 3" key="1">
    <citation type="submission" date="2023-07" db="EMBL/GenBank/DDBJ databases">
        <title>Sorghum-associated microbial communities from plants grown in Nebraska, USA.</title>
        <authorList>
            <person name="Schachtman D."/>
        </authorList>
    </citation>
    <scope>NUCLEOTIDE SEQUENCE [LARGE SCALE GENOMIC DNA]</scope>
    <source>
        <strain evidence="2 3">BE167</strain>
    </source>
</reference>
<feature type="region of interest" description="Disordered" evidence="1">
    <location>
        <begin position="25"/>
        <end position="48"/>
    </location>
</feature>
<keyword evidence="3" id="KW-1185">Reference proteome</keyword>
<sequence length="96" mass="9901">MQLVAGPAVVQLRPRAAVRAAVGGRQVPGAHAEQFRGETAQRDPAGDKILPGCRVLDARGTRPLGRIEEGPCVRTDVGKTNGPDGYSGNGDGSAEL</sequence>
<feature type="compositionally biased region" description="Gly residues" evidence="1">
    <location>
        <begin position="85"/>
        <end position="96"/>
    </location>
</feature>
<accession>A0ABU1U8P9</accession>
<proteinExistence type="predicted"/>
<dbReference type="EMBL" id="JAVDVQ010000002">
    <property type="protein sequence ID" value="MDR7081560.1"/>
    <property type="molecule type" value="Genomic_DNA"/>
</dbReference>
<name>A0ABU1U8P9_9MICC</name>